<evidence type="ECO:0000256" key="4">
    <source>
        <dbReference type="ARBA" id="ARBA00022502"/>
    </source>
</evidence>
<evidence type="ECO:0000256" key="2">
    <source>
        <dbReference type="ARBA" id="ARBA00004687"/>
    </source>
</evidence>
<evidence type="ECO:0000256" key="3">
    <source>
        <dbReference type="ARBA" id="ARBA00010026"/>
    </source>
</evidence>
<keyword evidence="6" id="KW-0256">Endoplasmic reticulum</keyword>
<dbReference type="GO" id="GO:0016255">
    <property type="term" value="P:attachment of GPI anchor to protein"/>
    <property type="evidence" value="ECO:0007669"/>
    <property type="project" value="InterPro"/>
</dbReference>
<dbReference type="GO" id="GO:0006506">
    <property type="term" value="P:GPI anchor biosynthetic process"/>
    <property type="evidence" value="ECO:0007669"/>
    <property type="project" value="UniProtKB-KW"/>
</dbReference>
<comment type="caution">
    <text evidence="11">The sequence shown here is derived from an EMBL/GenBank/DDBJ whole genome shotgun (WGS) entry which is preliminary data.</text>
</comment>
<gene>
    <name evidence="11" type="ORF">DEBURN_LOCUS2605</name>
</gene>
<keyword evidence="5 9" id="KW-0812">Transmembrane</keyword>
<evidence type="ECO:0000256" key="5">
    <source>
        <dbReference type="ARBA" id="ARBA00022692"/>
    </source>
</evidence>
<proteinExistence type="inferred from homology"/>
<name>A0A9N8VLZ7_9GLOM</name>
<evidence type="ECO:0000256" key="9">
    <source>
        <dbReference type="SAM" id="Phobius"/>
    </source>
</evidence>
<sequence length="396" mass="44976">MKFFLCFLIICCIVCSIPAHALPVNEDQSPRFVKRCSFFSRLIGDCDDGVEFGGNCSVLPCKDDLECKVNQNGTPTSILFGTAFATRLILFQFSNITQILGSRVEIVTPVTSFNRRFLPCFQLLGYLPSFSIKLIYIIIDLVLAYLLANITRIKQELYKDYPRLDIELDEINPWIISGLYLFNPLTIASCLSQSTIIFTNLSIILGTYYSLKNNKSYGMFWIAMATYLSFYPLMLVIPTTFMFTNSAKFRGKNLKNEIFGCAGLYVGWLTGLLILSYLFVNSWDFLSATYGFRSFFLVVFQLHAFVFVVPVSLKFSGIMAVFKSYPSIGDASLYLAFLPIYSEIVKCSGNANFFYAITLVYSTGNIILLVDVTYSMLRREFDIWNPDLKNCEITQN</sequence>
<protein>
    <submittedName>
        <fullName evidence="11">11735_t:CDS:1</fullName>
    </submittedName>
</protein>
<comment type="similarity">
    <text evidence="3">Belongs to the PIGU family.</text>
</comment>
<dbReference type="Pfam" id="PF06728">
    <property type="entry name" value="PIG-U"/>
    <property type="match status" value="1"/>
</dbReference>
<evidence type="ECO:0000313" key="12">
    <source>
        <dbReference type="Proteomes" id="UP000789706"/>
    </source>
</evidence>
<dbReference type="PANTHER" id="PTHR13121:SF0">
    <property type="entry name" value="PHOSPHATIDYLINOSITOL GLYCAN ANCHOR BIOSYNTHESIS CLASS U PROTEIN"/>
    <property type="match status" value="1"/>
</dbReference>
<organism evidence="11 12">
    <name type="scientific">Diversispora eburnea</name>
    <dbReference type="NCBI Taxonomy" id="1213867"/>
    <lineage>
        <taxon>Eukaryota</taxon>
        <taxon>Fungi</taxon>
        <taxon>Fungi incertae sedis</taxon>
        <taxon>Mucoromycota</taxon>
        <taxon>Glomeromycotina</taxon>
        <taxon>Glomeromycetes</taxon>
        <taxon>Diversisporales</taxon>
        <taxon>Diversisporaceae</taxon>
        <taxon>Diversispora</taxon>
    </lineage>
</organism>
<dbReference type="PANTHER" id="PTHR13121">
    <property type="entry name" value="GPI TRANSAMIDASE COMPONENT PIG-U"/>
    <property type="match status" value="1"/>
</dbReference>
<evidence type="ECO:0000256" key="7">
    <source>
        <dbReference type="ARBA" id="ARBA00022989"/>
    </source>
</evidence>
<feature type="transmembrane region" description="Helical" evidence="9">
    <location>
        <begin position="185"/>
        <end position="211"/>
    </location>
</feature>
<evidence type="ECO:0000256" key="8">
    <source>
        <dbReference type="ARBA" id="ARBA00023136"/>
    </source>
</evidence>
<feature type="chain" id="PRO_5040447699" evidence="10">
    <location>
        <begin position="22"/>
        <end position="396"/>
    </location>
</feature>
<keyword evidence="10" id="KW-0732">Signal</keyword>
<dbReference type="EMBL" id="CAJVPK010000146">
    <property type="protein sequence ID" value="CAG8459563.1"/>
    <property type="molecule type" value="Genomic_DNA"/>
</dbReference>
<feature type="transmembrane region" description="Helical" evidence="9">
    <location>
        <begin position="325"/>
        <end position="341"/>
    </location>
</feature>
<reference evidence="11" key="1">
    <citation type="submission" date="2021-06" db="EMBL/GenBank/DDBJ databases">
        <authorList>
            <person name="Kallberg Y."/>
            <person name="Tangrot J."/>
            <person name="Rosling A."/>
        </authorList>
    </citation>
    <scope>NUCLEOTIDE SEQUENCE</scope>
    <source>
        <strain evidence="11">AZ414A</strain>
    </source>
</reference>
<evidence type="ECO:0000313" key="11">
    <source>
        <dbReference type="EMBL" id="CAG8459563.1"/>
    </source>
</evidence>
<feature type="transmembrane region" description="Helical" evidence="9">
    <location>
        <begin position="258"/>
        <end position="280"/>
    </location>
</feature>
<keyword evidence="7 9" id="KW-1133">Transmembrane helix</keyword>
<feature type="transmembrane region" description="Helical" evidence="9">
    <location>
        <begin position="353"/>
        <end position="374"/>
    </location>
</feature>
<comment type="subcellular location">
    <subcellularLocation>
        <location evidence="1">Endoplasmic reticulum membrane</location>
        <topology evidence="1">Multi-pass membrane protein</topology>
    </subcellularLocation>
</comment>
<accession>A0A9N8VLZ7</accession>
<dbReference type="InterPro" id="IPR009600">
    <property type="entry name" value="PIG-U"/>
</dbReference>
<feature type="transmembrane region" description="Helical" evidence="9">
    <location>
        <begin position="292"/>
        <end position="313"/>
    </location>
</feature>
<keyword evidence="8 9" id="KW-0472">Membrane</keyword>
<dbReference type="Proteomes" id="UP000789706">
    <property type="component" value="Unassembled WGS sequence"/>
</dbReference>
<evidence type="ECO:0000256" key="1">
    <source>
        <dbReference type="ARBA" id="ARBA00004477"/>
    </source>
</evidence>
<evidence type="ECO:0000256" key="10">
    <source>
        <dbReference type="SAM" id="SignalP"/>
    </source>
</evidence>
<keyword evidence="4" id="KW-0337">GPI-anchor biosynthesis</keyword>
<comment type="pathway">
    <text evidence="2">Glycolipid biosynthesis; glycosylphosphatidylinositol-anchor biosynthesis.</text>
</comment>
<dbReference type="AlphaFoldDB" id="A0A9N8VLZ7"/>
<feature type="transmembrane region" description="Helical" evidence="9">
    <location>
        <begin position="217"/>
        <end position="237"/>
    </location>
</feature>
<feature type="transmembrane region" description="Helical" evidence="9">
    <location>
        <begin position="123"/>
        <end position="148"/>
    </location>
</feature>
<dbReference type="GO" id="GO:0042765">
    <property type="term" value="C:GPI-anchor transamidase complex"/>
    <property type="evidence" value="ECO:0007669"/>
    <property type="project" value="InterPro"/>
</dbReference>
<dbReference type="OrthoDB" id="549017at2759"/>
<keyword evidence="12" id="KW-1185">Reference proteome</keyword>
<feature type="signal peptide" evidence="10">
    <location>
        <begin position="1"/>
        <end position="21"/>
    </location>
</feature>
<evidence type="ECO:0000256" key="6">
    <source>
        <dbReference type="ARBA" id="ARBA00022824"/>
    </source>
</evidence>